<dbReference type="OrthoDB" id="6942275at2"/>
<dbReference type="Proteomes" id="UP000399692">
    <property type="component" value="Unassembled WGS sequence"/>
</dbReference>
<name>A0A5E6V197_PSEFL</name>
<gene>
    <name evidence="1" type="ORF">PS631_03903</name>
</gene>
<organism evidence="1 2">
    <name type="scientific">Pseudomonas fluorescens</name>
    <dbReference type="NCBI Taxonomy" id="294"/>
    <lineage>
        <taxon>Bacteria</taxon>
        <taxon>Pseudomonadati</taxon>
        <taxon>Pseudomonadota</taxon>
        <taxon>Gammaproteobacteria</taxon>
        <taxon>Pseudomonadales</taxon>
        <taxon>Pseudomonadaceae</taxon>
        <taxon>Pseudomonas</taxon>
    </lineage>
</organism>
<accession>A0A5E6V197</accession>
<evidence type="ECO:0000313" key="1">
    <source>
        <dbReference type="EMBL" id="VVN11765.1"/>
    </source>
</evidence>
<dbReference type="EMBL" id="CABVHF010000016">
    <property type="protein sequence ID" value="VVN11765.1"/>
    <property type="molecule type" value="Genomic_DNA"/>
</dbReference>
<evidence type="ECO:0000313" key="2">
    <source>
        <dbReference type="Proteomes" id="UP000399692"/>
    </source>
</evidence>
<sequence>MKRAELLDYLHLTISNFYRLDSDAALDHHLQLMLEQYRRKPFFFKSLLKYDRLMVVLSLFAFHFHDPMTPLSRVKAFCERRGYLTRNTLESYFSFFLISGYMHVSPHPDDARQRIYRPSKTAIDLATQLISAYLIPAQKLIPDAQPWQRTEPTAFLRQYFSGFAHLLDADVLLDGLLPGAKWIMNRDGGHLPMLSLYLDTRGFRSNDGGYKVSSYAELSSRLGVSTMHVARLVKEGESKGYFRTQGSLVEMRPAFAELVRHTMAIYFAVTRVSMELGSYALESEIPQPGAGCLG</sequence>
<reference evidence="1 2" key="1">
    <citation type="submission" date="2019-09" db="EMBL/GenBank/DDBJ databases">
        <authorList>
            <person name="Chandra G."/>
            <person name="Truman W A."/>
        </authorList>
    </citation>
    <scope>NUCLEOTIDE SEQUENCE [LARGE SCALE GENOMIC DNA]</scope>
    <source>
        <strain evidence="1">PS631</strain>
    </source>
</reference>
<proteinExistence type="predicted"/>
<dbReference type="AlphaFoldDB" id="A0A5E6V197"/>
<dbReference type="RefSeq" id="WP_150571023.1">
    <property type="nucleotide sequence ID" value="NZ_CABVHF010000016.1"/>
</dbReference>
<protein>
    <submittedName>
        <fullName evidence="1">Uncharacterized protein</fullName>
    </submittedName>
</protein>